<dbReference type="AlphaFoldDB" id="A0AAD5TL11"/>
<dbReference type="GO" id="GO:0032968">
    <property type="term" value="P:positive regulation of transcription elongation by RNA polymerase II"/>
    <property type="evidence" value="ECO:0007669"/>
    <property type="project" value="TreeGrafter"/>
</dbReference>
<dbReference type="GO" id="GO:0006368">
    <property type="term" value="P:transcription elongation by RNA polymerase II"/>
    <property type="evidence" value="ECO:0007669"/>
    <property type="project" value="InterPro"/>
</dbReference>
<dbReference type="GO" id="GO:0016593">
    <property type="term" value="C:Cdc73/Paf1 complex"/>
    <property type="evidence" value="ECO:0007669"/>
    <property type="project" value="InterPro"/>
</dbReference>
<dbReference type="InterPro" id="IPR007149">
    <property type="entry name" value="Leo1"/>
</dbReference>
<feature type="compositionally biased region" description="Basic and acidic residues" evidence="1">
    <location>
        <begin position="427"/>
        <end position="447"/>
    </location>
</feature>
<dbReference type="PANTHER" id="PTHR23146:SF0">
    <property type="entry name" value="RNA POLYMERASE-ASSOCIATED PROTEIN LEO1"/>
    <property type="match status" value="1"/>
</dbReference>
<comment type="caution">
    <text evidence="2">The sequence shown here is derived from an EMBL/GenBank/DDBJ whole genome shotgun (WGS) entry which is preliminary data.</text>
</comment>
<name>A0AAD5TL11_9FUNG</name>
<dbReference type="EMBL" id="JADGJQ010000032">
    <property type="protein sequence ID" value="KAJ3177587.1"/>
    <property type="molecule type" value="Genomic_DNA"/>
</dbReference>
<keyword evidence="3" id="KW-1185">Reference proteome</keyword>
<feature type="compositionally biased region" description="Acidic residues" evidence="1">
    <location>
        <begin position="402"/>
        <end position="426"/>
    </location>
</feature>
<dbReference type="PANTHER" id="PTHR23146">
    <property type="entry name" value="LEO1 PROTEIN"/>
    <property type="match status" value="1"/>
</dbReference>
<dbReference type="Proteomes" id="UP001212152">
    <property type="component" value="Unassembled WGS sequence"/>
</dbReference>
<dbReference type="Pfam" id="PF04004">
    <property type="entry name" value="Leo1"/>
    <property type="match status" value="1"/>
</dbReference>
<sequence>MSENNDTNNTNENLFGSDPSSDDDSDNNARRTTSKPRQAARRAQFSDDSDDDGSGNEQRKPEPAYDSTDDLPSQNLRGDDADADDDSARAANDNSRSPSRDAVSASAANSRAESVGDRDDDGEDAAAIHAENDLFGGYGSSDEERLPRPIAPKPPRRERPVIKQRLVVPNIPRFSQGSDEIFVTRLPNWMGVDHRPFDEDHWDASDEIPADPTIGAHITLENTIRWRTVRDANGQERRESNTRFVKWSDGSTSLILGGEVFDATYTLAAQHQYIVAQVPEAGVFQTQNATPRNMTFKPQSSRTSAVHRKIKAHQATIQNTAFQTKLIVTMNDPEKQREKIEKAELENMRARRRMDAKRRNKSSGSRKLNAQDLDGDSDDDAITYARGNTNIRRALDTYEKDFVDDDEEDDNFDDDDDDDEDDEEEERRERERRDRIMRAKRQSEDTKHSRRKAETSPPPRPSSPPSDAMDVDGAAPAGESKKKKNVVVEDDDGDKIEVKRVKKKRHIVSSSEEDE</sequence>
<proteinExistence type="predicted"/>
<feature type="region of interest" description="Disordered" evidence="1">
    <location>
        <begin position="333"/>
        <end position="380"/>
    </location>
</feature>
<dbReference type="GO" id="GO:1990269">
    <property type="term" value="F:RNA polymerase II C-terminal domain phosphoserine binding"/>
    <property type="evidence" value="ECO:0007669"/>
    <property type="project" value="TreeGrafter"/>
</dbReference>
<evidence type="ECO:0000313" key="3">
    <source>
        <dbReference type="Proteomes" id="UP001212152"/>
    </source>
</evidence>
<accession>A0AAD5TL11</accession>
<feature type="compositionally biased region" description="Basic residues" evidence="1">
    <location>
        <begin position="350"/>
        <end position="361"/>
    </location>
</feature>
<organism evidence="2 3">
    <name type="scientific">Geranomyces variabilis</name>
    <dbReference type="NCBI Taxonomy" id="109894"/>
    <lineage>
        <taxon>Eukaryota</taxon>
        <taxon>Fungi</taxon>
        <taxon>Fungi incertae sedis</taxon>
        <taxon>Chytridiomycota</taxon>
        <taxon>Chytridiomycota incertae sedis</taxon>
        <taxon>Chytridiomycetes</taxon>
        <taxon>Spizellomycetales</taxon>
        <taxon>Powellomycetaceae</taxon>
        <taxon>Geranomyces</taxon>
    </lineage>
</organism>
<feature type="compositionally biased region" description="Basic and acidic residues" evidence="1">
    <location>
        <begin position="333"/>
        <end position="349"/>
    </location>
</feature>
<feature type="region of interest" description="Disordered" evidence="1">
    <location>
        <begin position="1"/>
        <end position="158"/>
    </location>
</feature>
<feature type="compositionally biased region" description="Low complexity" evidence="1">
    <location>
        <begin position="1"/>
        <end position="19"/>
    </location>
</feature>
<evidence type="ECO:0000313" key="2">
    <source>
        <dbReference type="EMBL" id="KAJ3177587.1"/>
    </source>
</evidence>
<protein>
    <submittedName>
        <fullName evidence="2">Paf1 complex component</fullName>
    </submittedName>
</protein>
<evidence type="ECO:0000256" key="1">
    <source>
        <dbReference type="SAM" id="MobiDB-lite"/>
    </source>
</evidence>
<feature type="region of interest" description="Disordered" evidence="1">
    <location>
        <begin position="398"/>
        <end position="495"/>
    </location>
</feature>
<reference evidence="2" key="1">
    <citation type="submission" date="2020-05" db="EMBL/GenBank/DDBJ databases">
        <title>Phylogenomic resolution of chytrid fungi.</title>
        <authorList>
            <person name="Stajich J.E."/>
            <person name="Amses K."/>
            <person name="Simmons R."/>
            <person name="Seto K."/>
            <person name="Myers J."/>
            <person name="Bonds A."/>
            <person name="Quandt C.A."/>
            <person name="Barry K."/>
            <person name="Liu P."/>
            <person name="Grigoriev I."/>
            <person name="Longcore J.E."/>
            <person name="James T.Y."/>
        </authorList>
    </citation>
    <scope>NUCLEOTIDE SEQUENCE</scope>
    <source>
        <strain evidence="2">JEL0379</strain>
    </source>
</reference>
<gene>
    <name evidence="2" type="primary">LEO1</name>
    <name evidence="2" type="ORF">HDU87_004340</name>
</gene>